<dbReference type="InterPro" id="IPR012334">
    <property type="entry name" value="Pectin_lyas_fold"/>
</dbReference>
<name>A0A1H4NNZ1_9BACT</name>
<dbReference type="InterPro" id="IPR051801">
    <property type="entry name" value="GH28_Enzymes"/>
</dbReference>
<accession>A0A1H4NNZ1</accession>
<dbReference type="PROSITE" id="PS51318">
    <property type="entry name" value="TAT"/>
    <property type="match status" value="1"/>
</dbReference>
<evidence type="ECO:0000259" key="2">
    <source>
        <dbReference type="Pfam" id="PF13229"/>
    </source>
</evidence>
<dbReference type="InterPro" id="IPR006626">
    <property type="entry name" value="PbH1"/>
</dbReference>
<dbReference type="OrthoDB" id="9795222at2"/>
<dbReference type="InterPro" id="IPR024535">
    <property type="entry name" value="RHGA/B-epi-like_pectate_lyase"/>
</dbReference>
<dbReference type="SUPFAM" id="SSF51126">
    <property type="entry name" value="Pectin lyase-like"/>
    <property type="match status" value="1"/>
</dbReference>
<dbReference type="EMBL" id="FNSD01000001">
    <property type="protein sequence ID" value="SEB96973.1"/>
    <property type="molecule type" value="Genomic_DNA"/>
</dbReference>
<dbReference type="InterPro" id="IPR006311">
    <property type="entry name" value="TAT_signal"/>
</dbReference>
<dbReference type="RefSeq" id="WP_074654155.1">
    <property type="nucleotide sequence ID" value="NZ_FNSD01000001.1"/>
</dbReference>
<gene>
    <name evidence="3" type="ORF">SAMN05443244_2311</name>
</gene>
<evidence type="ECO:0000259" key="1">
    <source>
        <dbReference type="Pfam" id="PF12708"/>
    </source>
</evidence>
<sequence length="576" mass="61686">MKEFRREFLRRAGLTAAGGAVTLAQPALAQSPARKAAVATAAHEAYFNVRTYGATGDGVTIDSPAVNRAIQAAANAGGGTVVFPAGVYACFSIRLKSNVALFLQQGATILAAPIARDGVATGGYDAAEPQNPAIEPYQDYGHNHWHNSLLWGENLHDIGIFGPGLIWGKNLSRGHDDDAELPLSGKPGVANKAIALKNCRNVILSDFSMLQAGWFGILATGVDNLTIDNVKIDTNRDGIDVDCCRNVRISNCTVNSPWDDGICPKSSFALGYARPTENVTVTGCFVTGGYQLGSVLDGTWKRHVNPVRFFGHGRIKCGTESNGGFLNITISNCIFEHCRGFALETADGARLEDVTFSNITMRGVRGAPLFLRLQSRMRGPKEIPVGTLKRVLMSNITSHDADPMPSIFAGIPGHALEDIQLSDSYFHAAALSSVGSSAVVKMDAADKGFASSGFGQAGPAALGPDGLPQELPQGYPEPNMFGDVPASGLYARHVRGLQVSNVEFATAAPDPITDAAPKPRPALLVVDCDTVDLFRLRLPHRVRTNQFRLHNVRDFRLFGCQFYGDQQIESVDDHLV</sequence>
<feature type="domain" description="Rhamnogalacturonase A/B/Epimerase-like pectate lyase" evidence="1">
    <location>
        <begin position="46"/>
        <end position="99"/>
    </location>
</feature>
<dbReference type="Proteomes" id="UP000182409">
    <property type="component" value="Unassembled WGS sequence"/>
</dbReference>
<dbReference type="Pfam" id="PF13229">
    <property type="entry name" value="Beta_helix"/>
    <property type="match status" value="1"/>
</dbReference>
<proteinExistence type="predicted"/>
<organism evidence="3 4">
    <name type="scientific">Terriglobus roseus</name>
    <dbReference type="NCBI Taxonomy" id="392734"/>
    <lineage>
        <taxon>Bacteria</taxon>
        <taxon>Pseudomonadati</taxon>
        <taxon>Acidobacteriota</taxon>
        <taxon>Terriglobia</taxon>
        <taxon>Terriglobales</taxon>
        <taxon>Acidobacteriaceae</taxon>
        <taxon>Terriglobus</taxon>
    </lineage>
</organism>
<dbReference type="Gene3D" id="2.160.20.10">
    <property type="entry name" value="Single-stranded right-handed beta-helix, Pectin lyase-like"/>
    <property type="match status" value="1"/>
</dbReference>
<dbReference type="SMART" id="SM00710">
    <property type="entry name" value="PbH1"/>
    <property type="match status" value="5"/>
</dbReference>
<dbReference type="InterPro" id="IPR011050">
    <property type="entry name" value="Pectin_lyase_fold/virulence"/>
</dbReference>
<feature type="domain" description="Right handed beta helix" evidence="2">
    <location>
        <begin position="216"/>
        <end position="360"/>
    </location>
</feature>
<dbReference type="AlphaFoldDB" id="A0A1H4NNZ1"/>
<dbReference type="InterPro" id="IPR039448">
    <property type="entry name" value="Beta_helix"/>
</dbReference>
<protein>
    <submittedName>
        <fullName evidence="3">Polygalacturonase</fullName>
    </submittedName>
</protein>
<reference evidence="3 4" key="1">
    <citation type="submission" date="2016-10" db="EMBL/GenBank/DDBJ databases">
        <authorList>
            <person name="de Groot N.N."/>
        </authorList>
    </citation>
    <scope>NUCLEOTIDE SEQUENCE [LARGE SCALE GENOMIC DNA]</scope>
    <source>
        <strain evidence="3 4">AB35.6</strain>
    </source>
</reference>
<dbReference type="PANTHER" id="PTHR31339">
    <property type="entry name" value="PECTIN LYASE-RELATED"/>
    <property type="match status" value="1"/>
</dbReference>
<evidence type="ECO:0000313" key="4">
    <source>
        <dbReference type="Proteomes" id="UP000182409"/>
    </source>
</evidence>
<dbReference type="Pfam" id="PF12708">
    <property type="entry name" value="Pect-lyase_RHGA_epim"/>
    <property type="match status" value="1"/>
</dbReference>
<dbReference type="PANTHER" id="PTHR31339:SF9">
    <property type="entry name" value="PLASMIN AND FIBRONECTIN-BINDING PROTEIN A"/>
    <property type="match status" value="1"/>
</dbReference>
<evidence type="ECO:0000313" key="3">
    <source>
        <dbReference type="EMBL" id="SEB96973.1"/>
    </source>
</evidence>